<dbReference type="GO" id="GO:0016887">
    <property type="term" value="F:ATP hydrolysis activity"/>
    <property type="evidence" value="ECO:0007669"/>
    <property type="project" value="InterPro"/>
</dbReference>
<dbReference type="OrthoDB" id="9815712at2"/>
<dbReference type="PANTHER" id="PTHR43776">
    <property type="entry name" value="TRANSPORT ATP-BINDING PROTEIN"/>
    <property type="match status" value="1"/>
</dbReference>
<dbReference type="GO" id="GO:0005886">
    <property type="term" value="C:plasma membrane"/>
    <property type="evidence" value="ECO:0007669"/>
    <property type="project" value="UniProtKB-SubCell"/>
</dbReference>
<comment type="subcellular location">
    <subcellularLocation>
        <location evidence="1">Cell inner membrane</location>
        <topology evidence="1">Peripheral membrane protein</topology>
    </subcellularLocation>
</comment>
<dbReference type="InterPro" id="IPR003593">
    <property type="entry name" value="AAA+_ATPase"/>
</dbReference>
<dbReference type="CDD" id="cd03257">
    <property type="entry name" value="ABC_NikE_OppD_transporters"/>
    <property type="match status" value="1"/>
</dbReference>
<protein>
    <submittedName>
        <fullName evidence="7">Peptide/nickel transport system ATP-binding protein</fullName>
    </submittedName>
</protein>
<accession>A0A3D9YNG5</accession>
<organism evidence="7 8">
    <name type="scientific">Methylovirgula ligni</name>
    <dbReference type="NCBI Taxonomy" id="569860"/>
    <lineage>
        <taxon>Bacteria</taxon>
        <taxon>Pseudomonadati</taxon>
        <taxon>Pseudomonadota</taxon>
        <taxon>Alphaproteobacteria</taxon>
        <taxon>Hyphomicrobiales</taxon>
        <taxon>Beijerinckiaceae</taxon>
        <taxon>Methylovirgula</taxon>
    </lineage>
</organism>
<dbReference type="GO" id="GO:0005524">
    <property type="term" value="F:ATP binding"/>
    <property type="evidence" value="ECO:0007669"/>
    <property type="project" value="UniProtKB-KW"/>
</dbReference>
<dbReference type="EMBL" id="QUMO01000005">
    <property type="protein sequence ID" value="REF84064.1"/>
    <property type="molecule type" value="Genomic_DNA"/>
</dbReference>
<keyword evidence="5 7" id="KW-0067">ATP-binding</keyword>
<evidence type="ECO:0000256" key="1">
    <source>
        <dbReference type="ARBA" id="ARBA00004417"/>
    </source>
</evidence>
<dbReference type="SMART" id="SM00382">
    <property type="entry name" value="AAA"/>
    <property type="match status" value="1"/>
</dbReference>
<dbReference type="NCBIfam" id="TIGR01727">
    <property type="entry name" value="oligo_HPY"/>
    <property type="match status" value="1"/>
</dbReference>
<sequence>MPLLSFEDVGVERVAARRRVRILDRVTFSIESGETLGLVGESGCGKSTLAKTALGLIPASSGTIRFQGTDVTHSKRFTRDIAARMQMVFQDTGSALNPRQTILSALETPLAVRGVQRAVRRTRIAEVLDQVRLPADVLYRHPHALSGGQRQRVGIARAILLRPDLIICDEPISSLDIPIQAQILNLLTDLQRTYGLAYLFISHDLRAINYLSDRVAVMYRGRIVEILRQAEFRSGARHPYTRTLFAFVPGQGRAQAALSVSDPSVEAISDAGCRFRQRCPLASELCHRAEPELISIGVNHSVACHHAASVETPAALIREAAE</sequence>
<reference evidence="7 8" key="1">
    <citation type="submission" date="2018-08" db="EMBL/GenBank/DDBJ databases">
        <title>Genomic Encyclopedia of Type Strains, Phase IV (KMG-IV): sequencing the most valuable type-strain genomes for metagenomic binning, comparative biology and taxonomic classification.</title>
        <authorList>
            <person name="Goeker M."/>
        </authorList>
    </citation>
    <scope>NUCLEOTIDE SEQUENCE [LARGE SCALE GENOMIC DNA]</scope>
    <source>
        <strain evidence="7 8">BW863</strain>
    </source>
</reference>
<dbReference type="GO" id="GO:0015833">
    <property type="term" value="P:peptide transport"/>
    <property type="evidence" value="ECO:0007669"/>
    <property type="project" value="InterPro"/>
</dbReference>
<dbReference type="SUPFAM" id="SSF52540">
    <property type="entry name" value="P-loop containing nucleoside triphosphate hydrolases"/>
    <property type="match status" value="1"/>
</dbReference>
<comment type="caution">
    <text evidence="7">The sequence shown here is derived from an EMBL/GenBank/DDBJ whole genome shotgun (WGS) entry which is preliminary data.</text>
</comment>
<dbReference type="Gene3D" id="3.40.50.300">
    <property type="entry name" value="P-loop containing nucleotide triphosphate hydrolases"/>
    <property type="match status" value="1"/>
</dbReference>
<dbReference type="AlphaFoldDB" id="A0A3D9YNG5"/>
<dbReference type="InterPro" id="IPR013563">
    <property type="entry name" value="Oligopep_ABC_C"/>
</dbReference>
<dbReference type="PROSITE" id="PS50893">
    <property type="entry name" value="ABC_TRANSPORTER_2"/>
    <property type="match status" value="1"/>
</dbReference>
<name>A0A3D9YNG5_9HYPH</name>
<dbReference type="InterPro" id="IPR003439">
    <property type="entry name" value="ABC_transporter-like_ATP-bd"/>
</dbReference>
<evidence type="ECO:0000256" key="4">
    <source>
        <dbReference type="ARBA" id="ARBA00022741"/>
    </source>
</evidence>
<dbReference type="InterPro" id="IPR027417">
    <property type="entry name" value="P-loop_NTPase"/>
</dbReference>
<dbReference type="GO" id="GO:0055085">
    <property type="term" value="P:transmembrane transport"/>
    <property type="evidence" value="ECO:0007669"/>
    <property type="project" value="UniProtKB-ARBA"/>
</dbReference>
<keyword evidence="4" id="KW-0547">Nucleotide-binding</keyword>
<evidence type="ECO:0000256" key="2">
    <source>
        <dbReference type="ARBA" id="ARBA00005417"/>
    </source>
</evidence>
<evidence type="ECO:0000256" key="3">
    <source>
        <dbReference type="ARBA" id="ARBA00022448"/>
    </source>
</evidence>
<gene>
    <name evidence="7" type="ORF">DES32_2909</name>
</gene>
<proteinExistence type="inferred from homology"/>
<keyword evidence="8" id="KW-1185">Reference proteome</keyword>
<dbReference type="Proteomes" id="UP000256900">
    <property type="component" value="Unassembled WGS sequence"/>
</dbReference>
<dbReference type="RefSeq" id="WP_115837435.1">
    <property type="nucleotide sequence ID" value="NZ_CP025086.1"/>
</dbReference>
<comment type="similarity">
    <text evidence="2">Belongs to the ABC transporter superfamily.</text>
</comment>
<evidence type="ECO:0000256" key="5">
    <source>
        <dbReference type="ARBA" id="ARBA00022840"/>
    </source>
</evidence>
<dbReference type="Pfam" id="PF00005">
    <property type="entry name" value="ABC_tran"/>
    <property type="match status" value="1"/>
</dbReference>
<dbReference type="InterPro" id="IPR017871">
    <property type="entry name" value="ABC_transporter-like_CS"/>
</dbReference>
<dbReference type="PROSITE" id="PS00211">
    <property type="entry name" value="ABC_TRANSPORTER_1"/>
    <property type="match status" value="1"/>
</dbReference>
<dbReference type="InterPro" id="IPR050319">
    <property type="entry name" value="ABC_transp_ATP-bind"/>
</dbReference>
<keyword evidence="3" id="KW-0813">Transport</keyword>
<evidence type="ECO:0000313" key="8">
    <source>
        <dbReference type="Proteomes" id="UP000256900"/>
    </source>
</evidence>
<evidence type="ECO:0000313" key="7">
    <source>
        <dbReference type="EMBL" id="REF84064.1"/>
    </source>
</evidence>
<feature type="domain" description="ABC transporter" evidence="6">
    <location>
        <begin position="4"/>
        <end position="245"/>
    </location>
</feature>
<dbReference type="Pfam" id="PF08352">
    <property type="entry name" value="oligo_HPY"/>
    <property type="match status" value="1"/>
</dbReference>
<evidence type="ECO:0000259" key="6">
    <source>
        <dbReference type="PROSITE" id="PS50893"/>
    </source>
</evidence>